<gene>
    <name evidence="2" type="ORF">DdX_06579</name>
</gene>
<proteinExistence type="predicted"/>
<reference evidence="2" key="1">
    <citation type="submission" date="2022-01" db="EMBL/GenBank/DDBJ databases">
        <title>Genome Sequence Resource for Two Populations of Ditylenchus destructor, the Migratory Endoparasitic Phytonematode.</title>
        <authorList>
            <person name="Zhang H."/>
            <person name="Lin R."/>
            <person name="Xie B."/>
        </authorList>
    </citation>
    <scope>NUCLEOTIDE SEQUENCE</scope>
    <source>
        <strain evidence="2">BazhouSP</strain>
    </source>
</reference>
<protein>
    <submittedName>
        <fullName evidence="2">Uncharacterized protein</fullName>
    </submittedName>
</protein>
<evidence type="ECO:0000313" key="2">
    <source>
        <dbReference type="EMBL" id="KAI1718163.1"/>
    </source>
</evidence>
<accession>A0AAD4N657</accession>
<name>A0AAD4N657_9BILA</name>
<sequence>MEPLPLKLRAGYKELDSYRRTIFDIVCVLYPNDFHVFQLGSSEATLPSGFLRKSAINSGKQKDYVEKFLVPDAVSSIVSTQLSDMNKISSENGEVTKTDTTLARQTSLEHTQTDSTIAINNADKRSQTPLNTDKPVSHSSSIEKAEGPENPTHGESKTALQKTSKESISNKISEAKAAEYPKQEAKNTELKAAHRNKVQSNQLENEAQTLKKYLKNSTLFRKFESEALILISAMNAMKSAKQSPYPGGILARTISFLMEKDEKIVSTLGVQCKKVWHSTESIRIKSRYRWTEVCMHLWKIGFFERTQEKHRGSISELELFHIEVILTPPQWYCELGLHNRTIGDLNLLKYDAKPIATKENVSLSSQISLKETETANNSKQCLSGLVNLKISDTQNQQTGPYITKQKSIPKKQNSIRIYRNSSMRPSKDRK</sequence>
<feature type="compositionally biased region" description="Polar residues" evidence="1">
    <location>
        <begin position="158"/>
        <end position="168"/>
    </location>
</feature>
<feature type="compositionally biased region" description="Basic and acidic residues" evidence="1">
    <location>
        <begin position="141"/>
        <end position="156"/>
    </location>
</feature>
<evidence type="ECO:0000313" key="3">
    <source>
        <dbReference type="Proteomes" id="UP001201812"/>
    </source>
</evidence>
<feature type="compositionally biased region" description="Polar residues" evidence="1">
    <location>
        <begin position="89"/>
        <end position="119"/>
    </location>
</feature>
<comment type="caution">
    <text evidence="2">The sequence shown here is derived from an EMBL/GenBank/DDBJ whole genome shotgun (WGS) entry which is preliminary data.</text>
</comment>
<dbReference type="EMBL" id="JAKKPZ010000008">
    <property type="protein sequence ID" value="KAI1718163.1"/>
    <property type="molecule type" value="Genomic_DNA"/>
</dbReference>
<organism evidence="2 3">
    <name type="scientific">Ditylenchus destructor</name>
    <dbReference type="NCBI Taxonomy" id="166010"/>
    <lineage>
        <taxon>Eukaryota</taxon>
        <taxon>Metazoa</taxon>
        <taxon>Ecdysozoa</taxon>
        <taxon>Nematoda</taxon>
        <taxon>Chromadorea</taxon>
        <taxon>Rhabditida</taxon>
        <taxon>Tylenchina</taxon>
        <taxon>Tylenchomorpha</taxon>
        <taxon>Sphaerularioidea</taxon>
        <taxon>Anguinidae</taxon>
        <taxon>Anguininae</taxon>
        <taxon>Ditylenchus</taxon>
    </lineage>
</organism>
<keyword evidence="3" id="KW-1185">Reference proteome</keyword>
<dbReference type="Proteomes" id="UP001201812">
    <property type="component" value="Unassembled WGS sequence"/>
</dbReference>
<dbReference type="AlphaFoldDB" id="A0AAD4N657"/>
<feature type="region of interest" description="Disordered" evidence="1">
    <location>
        <begin position="89"/>
        <end position="168"/>
    </location>
</feature>
<evidence type="ECO:0000256" key="1">
    <source>
        <dbReference type="SAM" id="MobiDB-lite"/>
    </source>
</evidence>